<proteinExistence type="predicted"/>
<keyword evidence="1" id="KW-0472">Membrane</keyword>
<gene>
    <name evidence="2" type="ORF">BCR41DRAFT_347158</name>
</gene>
<sequence>MIALVSSHNGLPREILQRIGAGCCWAISIGAISPLAAMSRHNSLVRVSTSASLR</sequence>
<reference evidence="2 3" key="1">
    <citation type="submission" date="2016-07" db="EMBL/GenBank/DDBJ databases">
        <title>Pervasive Adenine N6-methylation of Active Genes in Fungi.</title>
        <authorList>
            <consortium name="DOE Joint Genome Institute"/>
            <person name="Mondo S.J."/>
            <person name="Dannebaum R.O."/>
            <person name="Kuo R.C."/>
            <person name="Labutti K."/>
            <person name="Haridas S."/>
            <person name="Kuo A."/>
            <person name="Salamov A."/>
            <person name="Ahrendt S.R."/>
            <person name="Lipzen A."/>
            <person name="Sullivan W."/>
            <person name="Andreopoulos W.B."/>
            <person name="Clum A."/>
            <person name="Lindquist E."/>
            <person name="Daum C."/>
            <person name="Ramamoorthy G.K."/>
            <person name="Gryganskyi A."/>
            <person name="Culley D."/>
            <person name="Magnuson J.K."/>
            <person name="James T.Y."/>
            <person name="O'Malley M.A."/>
            <person name="Stajich J.E."/>
            <person name="Spatafora J.W."/>
            <person name="Visel A."/>
            <person name="Grigoriev I.V."/>
        </authorList>
    </citation>
    <scope>NUCLEOTIDE SEQUENCE [LARGE SCALE GENOMIC DNA]</scope>
    <source>
        <strain evidence="2 3">NRRL 3116</strain>
    </source>
</reference>
<comment type="caution">
    <text evidence="2">The sequence shown here is derived from an EMBL/GenBank/DDBJ whole genome shotgun (WGS) entry which is preliminary data.</text>
</comment>
<feature type="transmembrane region" description="Helical" evidence="1">
    <location>
        <begin position="15"/>
        <end position="37"/>
    </location>
</feature>
<accession>A0A1Y2GXF6</accession>
<dbReference type="RefSeq" id="XP_021884717.1">
    <property type="nucleotide sequence ID" value="XM_022023042.1"/>
</dbReference>
<dbReference type="InParanoid" id="A0A1Y2GXF6"/>
<dbReference type="EMBL" id="MCFF01000005">
    <property type="protein sequence ID" value="ORZ26970.1"/>
    <property type="molecule type" value="Genomic_DNA"/>
</dbReference>
<evidence type="ECO:0000313" key="3">
    <source>
        <dbReference type="Proteomes" id="UP000193648"/>
    </source>
</evidence>
<keyword evidence="3" id="KW-1185">Reference proteome</keyword>
<name>A0A1Y2GXF6_9FUNG</name>
<dbReference type="Proteomes" id="UP000193648">
    <property type="component" value="Unassembled WGS sequence"/>
</dbReference>
<evidence type="ECO:0000256" key="1">
    <source>
        <dbReference type="SAM" id="Phobius"/>
    </source>
</evidence>
<keyword evidence="1" id="KW-0812">Transmembrane</keyword>
<evidence type="ECO:0000313" key="2">
    <source>
        <dbReference type="EMBL" id="ORZ26970.1"/>
    </source>
</evidence>
<keyword evidence="1" id="KW-1133">Transmembrane helix</keyword>
<protein>
    <submittedName>
        <fullName evidence="2">Uncharacterized protein</fullName>
    </submittedName>
</protein>
<organism evidence="2 3">
    <name type="scientific">Lobosporangium transversale</name>
    <dbReference type="NCBI Taxonomy" id="64571"/>
    <lineage>
        <taxon>Eukaryota</taxon>
        <taxon>Fungi</taxon>
        <taxon>Fungi incertae sedis</taxon>
        <taxon>Mucoromycota</taxon>
        <taxon>Mortierellomycotina</taxon>
        <taxon>Mortierellomycetes</taxon>
        <taxon>Mortierellales</taxon>
        <taxon>Mortierellaceae</taxon>
        <taxon>Lobosporangium</taxon>
    </lineage>
</organism>
<dbReference type="AlphaFoldDB" id="A0A1Y2GXF6"/>
<dbReference type="GeneID" id="33564886"/>